<dbReference type="EMBL" id="JBJUIK010000017">
    <property type="protein sequence ID" value="KAL3497727.1"/>
    <property type="molecule type" value="Genomic_DNA"/>
</dbReference>
<dbReference type="PROSITE" id="PS00086">
    <property type="entry name" value="CYTOCHROME_P450"/>
    <property type="match status" value="1"/>
</dbReference>
<keyword evidence="3" id="KW-0479">Metal-binding</keyword>
<keyword evidence="7" id="KW-1185">Reference proteome</keyword>
<dbReference type="GO" id="GO:0016020">
    <property type="term" value="C:membrane"/>
    <property type="evidence" value="ECO:0007669"/>
    <property type="project" value="UniProtKB-SubCell"/>
</dbReference>
<dbReference type="SUPFAM" id="SSF48264">
    <property type="entry name" value="Cytochrome P450"/>
    <property type="match status" value="1"/>
</dbReference>
<protein>
    <recommendedName>
        <fullName evidence="8">Cytochrome P450</fullName>
    </recommendedName>
</protein>
<comment type="subcellular location">
    <subcellularLocation>
        <location evidence="1">Membrane</location>
        <topology evidence="1">Single-pass membrane protein</topology>
    </subcellularLocation>
</comment>
<gene>
    <name evidence="6" type="ORF">ACH5RR_040459</name>
</gene>
<proteinExistence type="predicted"/>
<dbReference type="InterPro" id="IPR017972">
    <property type="entry name" value="Cyt_P450_CS"/>
</dbReference>
<dbReference type="Proteomes" id="UP001630127">
    <property type="component" value="Unassembled WGS sequence"/>
</dbReference>
<dbReference type="PANTHER" id="PTHR24286">
    <property type="entry name" value="CYTOCHROME P450 26"/>
    <property type="match status" value="1"/>
</dbReference>
<evidence type="ECO:0008006" key="8">
    <source>
        <dbReference type="Google" id="ProtNLM"/>
    </source>
</evidence>
<evidence type="ECO:0000313" key="6">
    <source>
        <dbReference type="EMBL" id="KAL3497727.1"/>
    </source>
</evidence>
<evidence type="ECO:0000256" key="5">
    <source>
        <dbReference type="ARBA" id="ARBA00023004"/>
    </source>
</evidence>
<keyword evidence="4" id="KW-0472">Membrane</keyword>
<evidence type="ECO:0000313" key="7">
    <source>
        <dbReference type="Proteomes" id="UP001630127"/>
    </source>
</evidence>
<evidence type="ECO:0000256" key="4">
    <source>
        <dbReference type="ARBA" id="ARBA00022989"/>
    </source>
</evidence>
<evidence type="ECO:0000256" key="1">
    <source>
        <dbReference type="ARBA" id="ARBA00004167"/>
    </source>
</evidence>
<name>A0ABD2XRU9_9GENT</name>
<evidence type="ECO:0000256" key="3">
    <source>
        <dbReference type="ARBA" id="ARBA00022723"/>
    </source>
</evidence>
<dbReference type="Gene3D" id="1.10.630.10">
    <property type="entry name" value="Cytochrome P450"/>
    <property type="match status" value="1"/>
</dbReference>
<accession>A0ABD2XRU9</accession>
<dbReference type="GO" id="GO:0046872">
    <property type="term" value="F:metal ion binding"/>
    <property type="evidence" value="ECO:0007669"/>
    <property type="project" value="UniProtKB-KW"/>
</dbReference>
<evidence type="ECO:0000256" key="2">
    <source>
        <dbReference type="ARBA" id="ARBA00022692"/>
    </source>
</evidence>
<dbReference type="InterPro" id="IPR036396">
    <property type="entry name" value="Cyt_P450_sf"/>
</dbReference>
<dbReference type="PANTHER" id="PTHR24286:SF356">
    <property type="entry name" value="ENT-KAURENOIC ACID OXIDASE 2"/>
    <property type="match status" value="1"/>
</dbReference>
<keyword evidence="2" id="KW-0812">Transmembrane</keyword>
<sequence>KQIWPGANVQGNVVGKPTIIVTTAETCRKFLTDDHRFRPGWPKSVSDLLRKRGLHGVTIQEHKRLRQLIAAPVGGLEALSLFIGYIEDIARTSFDKWEKMDKPIEFLTEMRKTAFKGMMNIIMGNEINDEKLLDYMEKEYTAISNGLKSIAINLPGFAFHRTLKDQNIKVGSLVTFGAGSRLCPGADLDKLEIAV</sequence>
<keyword evidence="4" id="KW-1133">Transmembrane helix</keyword>
<feature type="non-terminal residue" evidence="6">
    <location>
        <position position="1"/>
    </location>
</feature>
<comment type="caution">
    <text evidence="6">The sequence shown here is derived from an EMBL/GenBank/DDBJ whole genome shotgun (WGS) entry which is preliminary data.</text>
</comment>
<dbReference type="AlphaFoldDB" id="A0ABD2XRU9"/>
<keyword evidence="5" id="KW-0408">Iron</keyword>
<organism evidence="6 7">
    <name type="scientific">Cinchona calisaya</name>
    <dbReference type="NCBI Taxonomy" id="153742"/>
    <lineage>
        <taxon>Eukaryota</taxon>
        <taxon>Viridiplantae</taxon>
        <taxon>Streptophyta</taxon>
        <taxon>Embryophyta</taxon>
        <taxon>Tracheophyta</taxon>
        <taxon>Spermatophyta</taxon>
        <taxon>Magnoliopsida</taxon>
        <taxon>eudicotyledons</taxon>
        <taxon>Gunneridae</taxon>
        <taxon>Pentapetalae</taxon>
        <taxon>asterids</taxon>
        <taxon>lamiids</taxon>
        <taxon>Gentianales</taxon>
        <taxon>Rubiaceae</taxon>
        <taxon>Cinchonoideae</taxon>
        <taxon>Cinchoneae</taxon>
        <taxon>Cinchona</taxon>
    </lineage>
</organism>
<reference evidence="6 7" key="1">
    <citation type="submission" date="2024-11" db="EMBL/GenBank/DDBJ databases">
        <title>A near-complete genome assembly of Cinchona calisaya.</title>
        <authorList>
            <person name="Lian D.C."/>
            <person name="Zhao X.W."/>
            <person name="Wei L."/>
        </authorList>
    </citation>
    <scope>NUCLEOTIDE SEQUENCE [LARGE SCALE GENOMIC DNA]</scope>
    <source>
        <tissue evidence="6">Nenye</tissue>
    </source>
</reference>